<proteinExistence type="predicted"/>
<name>A0AAN8AGR9_ELEMC</name>
<protein>
    <submittedName>
        <fullName evidence="2">Uncharacterized protein</fullName>
    </submittedName>
</protein>
<dbReference type="EMBL" id="JAUZQC010000019">
    <property type="protein sequence ID" value="KAK5854427.1"/>
    <property type="molecule type" value="Genomic_DNA"/>
</dbReference>
<reference evidence="2 3" key="2">
    <citation type="journal article" date="2023" name="Mol. Biol. Evol.">
        <title>Genomics of Secondarily Temperate Adaptation in the Only Non-Antarctic Icefish.</title>
        <authorList>
            <person name="Rivera-Colon A.G."/>
            <person name="Rayamajhi N."/>
            <person name="Minhas B.F."/>
            <person name="Madrigal G."/>
            <person name="Bilyk K.T."/>
            <person name="Yoon V."/>
            <person name="Hune M."/>
            <person name="Gregory S."/>
            <person name="Cheng C.H.C."/>
            <person name="Catchen J.M."/>
        </authorList>
    </citation>
    <scope>NUCLEOTIDE SEQUENCE [LARGE SCALE GENOMIC DNA]</scope>
    <source>
        <strain evidence="2">JMC-PN-2008</strain>
    </source>
</reference>
<evidence type="ECO:0000256" key="1">
    <source>
        <dbReference type="SAM" id="MobiDB-lite"/>
    </source>
</evidence>
<dbReference type="AlphaFoldDB" id="A0AAN8AGR9"/>
<reference evidence="2 3" key="1">
    <citation type="journal article" date="2023" name="Genes (Basel)">
        <title>Chromosome-Level Genome Assembly and Circadian Gene Repertoire of the Patagonia Blennie Eleginops maclovinus-The Closest Ancestral Proxy of Antarctic Cryonotothenioids.</title>
        <authorList>
            <person name="Cheng C.C."/>
            <person name="Rivera-Colon A.G."/>
            <person name="Minhas B.F."/>
            <person name="Wilson L."/>
            <person name="Rayamajhi N."/>
            <person name="Vargas-Chacoff L."/>
            <person name="Catchen J.M."/>
        </authorList>
    </citation>
    <scope>NUCLEOTIDE SEQUENCE [LARGE SCALE GENOMIC DNA]</scope>
    <source>
        <strain evidence="2">JMC-PN-2008</strain>
    </source>
</reference>
<gene>
    <name evidence="2" type="ORF">PBY51_015496</name>
</gene>
<feature type="region of interest" description="Disordered" evidence="1">
    <location>
        <begin position="34"/>
        <end position="54"/>
    </location>
</feature>
<comment type="caution">
    <text evidence="2">The sequence shown here is derived from an EMBL/GenBank/DDBJ whole genome shotgun (WGS) entry which is preliminary data.</text>
</comment>
<feature type="compositionally biased region" description="Polar residues" evidence="1">
    <location>
        <begin position="38"/>
        <end position="54"/>
    </location>
</feature>
<evidence type="ECO:0000313" key="3">
    <source>
        <dbReference type="Proteomes" id="UP001346869"/>
    </source>
</evidence>
<feature type="region of interest" description="Disordered" evidence="1">
    <location>
        <begin position="1"/>
        <end position="22"/>
    </location>
</feature>
<evidence type="ECO:0000313" key="2">
    <source>
        <dbReference type="EMBL" id="KAK5854427.1"/>
    </source>
</evidence>
<sequence>MEIKKNPRLGSPPDFPAEFSEENPRVMELVMELRDGGESSSAPKQPNTHTCRQTETLNLTSDLWRCSAEGETLLLLHPGSRR</sequence>
<dbReference type="Proteomes" id="UP001346869">
    <property type="component" value="Unassembled WGS sequence"/>
</dbReference>
<keyword evidence="3" id="KW-1185">Reference proteome</keyword>
<organism evidence="2 3">
    <name type="scientific">Eleginops maclovinus</name>
    <name type="common">Patagonian blennie</name>
    <name type="synonym">Eleginus maclovinus</name>
    <dbReference type="NCBI Taxonomy" id="56733"/>
    <lineage>
        <taxon>Eukaryota</taxon>
        <taxon>Metazoa</taxon>
        <taxon>Chordata</taxon>
        <taxon>Craniata</taxon>
        <taxon>Vertebrata</taxon>
        <taxon>Euteleostomi</taxon>
        <taxon>Actinopterygii</taxon>
        <taxon>Neopterygii</taxon>
        <taxon>Teleostei</taxon>
        <taxon>Neoteleostei</taxon>
        <taxon>Acanthomorphata</taxon>
        <taxon>Eupercaria</taxon>
        <taxon>Perciformes</taxon>
        <taxon>Notothenioidei</taxon>
        <taxon>Eleginopidae</taxon>
        <taxon>Eleginops</taxon>
    </lineage>
</organism>
<accession>A0AAN8AGR9</accession>